<dbReference type="eggNOG" id="COG1197">
    <property type="taxonomic scope" value="Bacteria"/>
</dbReference>
<dbReference type="Pfam" id="PF00271">
    <property type="entry name" value="Helicase_C"/>
    <property type="match status" value="1"/>
</dbReference>
<dbReference type="PANTHER" id="PTHR47964">
    <property type="entry name" value="ATP-DEPENDENT DNA HELICASE HOMOLOG RECG, CHLOROPLASTIC"/>
    <property type="match status" value="1"/>
</dbReference>
<keyword evidence="8 13" id="KW-0238">DNA-binding</keyword>
<evidence type="ECO:0000259" key="15">
    <source>
        <dbReference type="PROSITE" id="PS51194"/>
    </source>
</evidence>
<dbReference type="InterPro" id="IPR027417">
    <property type="entry name" value="P-loop_NTPase"/>
</dbReference>
<dbReference type="SUPFAM" id="SSF143517">
    <property type="entry name" value="TRCF domain-like"/>
    <property type="match status" value="1"/>
</dbReference>
<evidence type="ECO:0000256" key="4">
    <source>
        <dbReference type="ARBA" id="ARBA00022763"/>
    </source>
</evidence>
<evidence type="ECO:0000256" key="9">
    <source>
        <dbReference type="ARBA" id="ARBA00023204"/>
    </source>
</evidence>
<dbReference type="SUPFAM" id="SSF52540">
    <property type="entry name" value="P-loop containing nucleoside triphosphate hydrolases"/>
    <property type="match status" value="4"/>
</dbReference>
<dbReference type="OrthoDB" id="9804325at2"/>
<dbReference type="Gene3D" id="2.40.10.170">
    <property type="match status" value="1"/>
</dbReference>
<comment type="similarity">
    <text evidence="10 13">In the N-terminal section; belongs to the UvrB family.</text>
</comment>
<evidence type="ECO:0000256" key="3">
    <source>
        <dbReference type="ARBA" id="ARBA00022741"/>
    </source>
</evidence>
<feature type="domain" description="Helicase ATP-binding" evidence="14">
    <location>
        <begin position="640"/>
        <end position="801"/>
    </location>
</feature>
<dbReference type="InterPro" id="IPR037235">
    <property type="entry name" value="TRCF-like_C_D7"/>
</dbReference>
<comment type="subcellular location">
    <subcellularLocation>
        <location evidence="1 13">Cytoplasm</location>
    </subcellularLocation>
</comment>
<keyword evidence="5 13" id="KW-0378">Hydrolase</keyword>
<dbReference type="SMART" id="SM00490">
    <property type="entry name" value="HELICc"/>
    <property type="match status" value="1"/>
</dbReference>
<keyword evidence="6" id="KW-0347">Helicase</keyword>
<accession>F0SW84</accession>
<evidence type="ECO:0000256" key="8">
    <source>
        <dbReference type="ARBA" id="ARBA00023125"/>
    </source>
</evidence>
<evidence type="ECO:0000256" key="5">
    <source>
        <dbReference type="ARBA" id="ARBA00022801"/>
    </source>
</evidence>
<evidence type="ECO:0000256" key="11">
    <source>
        <dbReference type="ARBA" id="ARBA00061399"/>
    </source>
</evidence>
<comment type="function">
    <text evidence="13">Couples transcription and DNA repair by recognizing RNA polymerase (RNAP) stalled at DNA lesions. Mediates ATP-dependent release of RNAP and its truncated transcript from the DNA, and recruitment of nucleotide excision repair machinery to the damaged site.</text>
</comment>
<reference evidence="17" key="2">
    <citation type="submission" date="2011-02" db="EMBL/GenBank/DDBJ databases">
        <title>The complete genome of Syntrophobotulus glycolicus DSM 8271.</title>
        <authorList>
            <person name="Lucas S."/>
            <person name="Copeland A."/>
            <person name="Lapidus A."/>
            <person name="Bruce D."/>
            <person name="Goodwin L."/>
            <person name="Pitluck S."/>
            <person name="Kyrpides N."/>
            <person name="Mavromatis K."/>
            <person name="Pagani I."/>
            <person name="Ivanova N."/>
            <person name="Mikhailova N."/>
            <person name="Chertkov O."/>
            <person name="Held B."/>
            <person name="Detter J.C."/>
            <person name="Tapia R."/>
            <person name="Han C."/>
            <person name="Land M."/>
            <person name="Hauser L."/>
            <person name="Markowitz V."/>
            <person name="Cheng J.-F."/>
            <person name="Hugenholtz P."/>
            <person name="Woyke T."/>
            <person name="Wu D."/>
            <person name="Spring S."/>
            <person name="Schroeder M."/>
            <person name="Brambilla E."/>
            <person name="Klenk H.-P."/>
            <person name="Eisen J.A."/>
        </authorList>
    </citation>
    <scope>NUCLEOTIDE SEQUENCE [LARGE SCALE GENOMIC DNA]</scope>
    <source>
        <strain evidence="17">DSM 8271 / FlGlyR</strain>
    </source>
</reference>
<dbReference type="GO" id="GO:0005737">
    <property type="term" value="C:cytoplasm"/>
    <property type="evidence" value="ECO:0007669"/>
    <property type="project" value="UniProtKB-SubCell"/>
</dbReference>
<dbReference type="Gene3D" id="3.40.50.11180">
    <property type="match status" value="1"/>
</dbReference>
<keyword evidence="9 13" id="KW-0234">DNA repair</keyword>
<evidence type="ECO:0000259" key="14">
    <source>
        <dbReference type="PROSITE" id="PS51192"/>
    </source>
</evidence>
<dbReference type="InterPro" id="IPR011545">
    <property type="entry name" value="DEAD/DEAH_box_helicase_dom"/>
</dbReference>
<organism evidence="16 17">
    <name type="scientific">Syntrophobotulus glycolicus (strain DSM 8271 / FlGlyR)</name>
    <dbReference type="NCBI Taxonomy" id="645991"/>
    <lineage>
        <taxon>Bacteria</taxon>
        <taxon>Bacillati</taxon>
        <taxon>Bacillota</taxon>
        <taxon>Clostridia</taxon>
        <taxon>Eubacteriales</taxon>
        <taxon>Desulfitobacteriaceae</taxon>
        <taxon>Syntrophobotulus</taxon>
    </lineage>
</organism>
<dbReference type="CDD" id="cd17991">
    <property type="entry name" value="DEXHc_TRCF"/>
    <property type="match status" value="1"/>
</dbReference>
<dbReference type="SUPFAM" id="SSF141259">
    <property type="entry name" value="CarD-like"/>
    <property type="match status" value="1"/>
</dbReference>
<dbReference type="HAMAP" id="MF_00969">
    <property type="entry name" value="TRCF"/>
    <property type="match status" value="1"/>
</dbReference>
<dbReference type="InterPro" id="IPR005118">
    <property type="entry name" value="TRCF_C"/>
</dbReference>
<evidence type="ECO:0000256" key="10">
    <source>
        <dbReference type="ARBA" id="ARBA00061104"/>
    </source>
</evidence>
<evidence type="ECO:0000313" key="16">
    <source>
        <dbReference type="EMBL" id="ADY54570.1"/>
    </source>
</evidence>
<name>F0SW84_SYNGF</name>
<reference evidence="16 17" key="1">
    <citation type="journal article" date="2011" name="Stand. Genomic Sci.">
        <title>Complete genome sequence of Syntrophobotulus glycolicus type strain (FlGlyR).</title>
        <authorList>
            <person name="Han C."/>
            <person name="Mwirichia R."/>
            <person name="Chertkov O."/>
            <person name="Held B."/>
            <person name="Lapidus A."/>
            <person name="Nolan M."/>
            <person name="Lucas S."/>
            <person name="Hammon N."/>
            <person name="Deshpande S."/>
            <person name="Cheng J.F."/>
            <person name="Tapia R."/>
            <person name="Goodwin L."/>
            <person name="Pitluck S."/>
            <person name="Huntemann M."/>
            <person name="Liolios K."/>
            <person name="Ivanova N."/>
            <person name="Pagani I."/>
            <person name="Mavromatis K."/>
            <person name="Ovchinikova G."/>
            <person name="Pati A."/>
            <person name="Chen A."/>
            <person name="Palaniappan K."/>
            <person name="Land M."/>
            <person name="Hauser L."/>
            <person name="Brambilla E.M."/>
            <person name="Rohde M."/>
            <person name="Spring S."/>
            <person name="Sikorski J."/>
            <person name="Goker M."/>
            <person name="Woyke T."/>
            <person name="Bristow J."/>
            <person name="Eisen J.A."/>
            <person name="Markowitz V."/>
            <person name="Hugenholtz P."/>
            <person name="Kyrpides N.C."/>
            <person name="Klenk H.P."/>
            <person name="Detter J.C."/>
        </authorList>
    </citation>
    <scope>NUCLEOTIDE SEQUENCE [LARGE SCALE GENOMIC DNA]</scope>
    <source>
        <strain evidence="17">DSM 8271 / FlGlyR</strain>
    </source>
</reference>
<dbReference type="GO" id="GO:0003678">
    <property type="term" value="F:DNA helicase activity"/>
    <property type="evidence" value="ECO:0007669"/>
    <property type="project" value="TreeGrafter"/>
</dbReference>
<dbReference type="Pfam" id="PF17757">
    <property type="entry name" value="UvrB_inter"/>
    <property type="match status" value="1"/>
</dbReference>
<dbReference type="PROSITE" id="PS51194">
    <property type="entry name" value="HELICASE_CTER"/>
    <property type="match status" value="1"/>
</dbReference>
<keyword evidence="4 13" id="KW-0227">DNA damage</keyword>
<gene>
    <name evidence="13" type="primary">mfd</name>
    <name evidence="16" type="ordered locus">Sgly_0199</name>
</gene>
<dbReference type="Proteomes" id="UP000007488">
    <property type="component" value="Chromosome"/>
</dbReference>
<dbReference type="EMBL" id="CP002547">
    <property type="protein sequence ID" value="ADY54570.1"/>
    <property type="molecule type" value="Genomic_DNA"/>
</dbReference>
<dbReference type="InterPro" id="IPR003711">
    <property type="entry name" value="CarD-like/TRCF_RID"/>
</dbReference>
<dbReference type="PROSITE" id="PS51192">
    <property type="entry name" value="HELICASE_ATP_BIND_1"/>
    <property type="match status" value="1"/>
</dbReference>
<comment type="similarity">
    <text evidence="11 13">In the C-terminal section; belongs to the helicase family. RecG subfamily.</text>
</comment>
<evidence type="ECO:0000313" key="17">
    <source>
        <dbReference type="Proteomes" id="UP000007488"/>
    </source>
</evidence>
<evidence type="ECO:0000256" key="13">
    <source>
        <dbReference type="HAMAP-Rule" id="MF_00969"/>
    </source>
</evidence>
<dbReference type="FunFam" id="3.40.50.300:FF:000546">
    <property type="entry name" value="Transcription-repair-coupling factor"/>
    <property type="match status" value="1"/>
</dbReference>
<dbReference type="SMART" id="SM01058">
    <property type="entry name" value="CarD_TRCF"/>
    <property type="match status" value="1"/>
</dbReference>
<dbReference type="RefSeq" id="WP_013623441.1">
    <property type="nucleotide sequence ID" value="NC_015172.1"/>
</dbReference>
<dbReference type="InterPro" id="IPR014001">
    <property type="entry name" value="Helicase_ATP-bd"/>
</dbReference>
<dbReference type="Pfam" id="PF00270">
    <property type="entry name" value="DEAD"/>
    <property type="match status" value="1"/>
</dbReference>
<evidence type="ECO:0000256" key="2">
    <source>
        <dbReference type="ARBA" id="ARBA00022490"/>
    </source>
</evidence>
<sequence length="1182" mass="135406">MPTIDDYLTKGLELDQIQAAIEKRDSPQMIFHISGSMKTALAANLIKKKGQSLILTFSDEQALKWINDLQTWLPQRRILFYPTTEWLPFEVLGRSRETTAERIRVLRALSEGGNEIIVAPVQAIVRKLFCPEHWKKYSLQVAVGKTYPLDELIKTLVTVGYDRQEIVEARGQFALRGGILDIAPLDCEPVRIEFFDEEVDSIRTFDLETQKSSDARTEAWIFPVQEYVIKIEEQQELKWEIKNKARKAVGRLLRLGKTEAVKRLHHKVEYLGERLDQGIMDENSYPFLSLLPIKFVSLLGWLNEQALIFLDEPLRLKEQLDFQHSQRMEEYTANLEKGEEFVDPDRLFLHFETIVSSEQEKTVVGMANLFREVPGLFPRRVHHINARPIAGYHKTSMLVEEIKKMAATGNTVALFAGNQDQAGRLSQGLKDSGMENQIRGMEDEVATRGISIFPWALDQGFELPAGKLAIFTESEIYRKEKRRQVKAQRQNKDEMLLFADLKPGDFVVHLYHGIGKFIGIEKIGVDGIEKDYFAIKYAGEDKLYVPLDQIQLLQKYLGADADRAPKLNKLNGNEWNKAKSRVRSAVKEMAIDLIELYAKRESSKGYVFSADNHWQKEFEDKFPYEETADQLQSIQEIKKDMMKSKVMDRLLCGDVGYGKTEVAMRAAFKAVADGKQVAILVPTTILAQQHYTTFQERFMDYPVKIEMISRFRTAKEQKQIIRGLKDGTIDIIIGTHKLVSEGIDFKDLGLLVVDEEQRFGVTHKEKIKALKTNVDVLTLSATPIPRTLQMSLVGLRDMSVISTPPDDRYPVQTFVAEFNPDMVRDAVRREIHRGGQVFYVHNRIESLDRVLRMLKSLVPEAKCGVVHGQMNETQLENEMISFLEKEKDILICTTIIETGLDMANVNTLIVDEADRFGLSQLYQLRGRVGRSNRKAYAYFLYQPSKILTEEAEKRLSTIREFTEFGSGFKVAMRDLEIRGAGSLIGGEQHGHLAAVGFNLYVRMLKEAIQELRGEETEEQMEPSIDIQIKALLPDEYIIDKQAKATLYQRMIGISGEEEMSEMLDELVDRFGTPPQEVENLMEIIRIRYRAKTLKIDQIVQSRQEITLRFAQDPGLAGEQLMELASNYPYPLAFAFTEGQLEFKIRLRTVFQDDVPKVILKLFDRLEQAKKEIGKSSELLNQI</sequence>
<dbReference type="InterPro" id="IPR047112">
    <property type="entry name" value="RecG/Mfd"/>
</dbReference>
<dbReference type="HOGENOM" id="CLU_005122_1_3_9"/>
<dbReference type="SMART" id="SM00487">
    <property type="entry name" value="DEXDc"/>
    <property type="match status" value="1"/>
</dbReference>
<dbReference type="GO" id="GO:0006355">
    <property type="term" value="P:regulation of DNA-templated transcription"/>
    <property type="evidence" value="ECO:0007669"/>
    <property type="project" value="UniProtKB-UniRule"/>
</dbReference>
<dbReference type="GO" id="GO:0003684">
    <property type="term" value="F:damaged DNA binding"/>
    <property type="evidence" value="ECO:0007669"/>
    <property type="project" value="InterPro"/>
</dbReference>
<dbReference type="NCBIfam" id="TIGR00580">
    <property type="entry name" value="mfd"/>
    <property type="match status" value="1"/>
</dbReference>
<evidence type="ECO:0000256" key="12">
    <source>
        <dbReference type="ARBA" id="ARBA00070128"/>
    </source>
</evidence>
<keyword evidence="3 13" id="KW-0547">Nucleotide-binding</keyword>
<dbReference type="Gene3D" id="3.40.50.300">
    <property type="entry name" value="P-loop containing nucleotide triphosphate hydrolases"/>
    <property type="match status" value="2"/>
</dbReference>
<evidence type="ECO:0000256" key="1">
    <source>
        <dbReference type="ARBA" id="ARBA00004496"/>
    </source>
</evidence>
<dbReference type="SMART" id="SM00982">
    <property type="entry name" value="TRCF"/>
    <property type="match status" value="1"/>
</dbReference>
<dbReference type="Gene3D" id="3.90.1150.50">
    <property type="entry name" value="Transcription-repair-coupling factor, D7 domain"/>
    <property type="match status" value="1"/>
</dbReference>
<dbReference type="InterPro" id="IPR041471">
    <property type="entry name" value="UvrB_inter"/>
</dbReference>
<keyword evidence="7 13" id="KW-0067">ATP-binding</keyword>
<dbReference type="GO" id="GO:0000716">
    <property type="term" value="P:transcription-coupled nucleotide-excision repair, DNA damage recognition"/>
    <property type="evidence" value="ECO:0007669"/>
    <property type="project" value="UniProtKB-UniRule"/>
</dbReference>
<keyword evidence="2 13" id="KW-0963">Cytoplasm</keyword>
<dbReference type="InterPro" id="IPR036101">
    <property type="entry name" value="CarD-like/TRCF_RID_sf"/>
</dbReference>
<dbReference type="InterPro" id="IPR001650">
    <property type="entry name" value="Helicase_C-like"/>
</dbReference>
<dbReference type="PANTHER" id="PTHR47964:SF1">
    <property type="entry name" value="ATP-DEPENDENT DNA HELICASE HOMOLOG RECG, CHLOROPLASTIC"/>
    <property type="match status" value="1"/>
</dbReference>
<dbReference type="GO" id="GO:0005524">
    <property type="term" value="F:ATP binding"/>
    <property type="evidence" value="ECO:0007669"/>
    <property type="project" value="UniProtKB-UniRule"/>
</dbReference>
<dbReference type="EC" id="3.6.4.-" evidence="13"/>
<dbReference type="Pfam" id="PF02559">
    <property type="entry name" value="CarD_TRCF_RID"/>
    <property type="match status" value="1"/>
</dbReference>
<evidence type="ECO:0000256" key="7">
    <source>
        <dbReference type="ARBA" id="ARBA00022840"/>
    </source>
</evidence>
<dbReference type="STRING" id="645991.Sgly_0199"/>
<proteinExistence type="inferred from homology"/>
<dbReference type="KEGG" id="sgy:Sgly_0199"/>
<protein>
    <recommendedName>
        <fullName evidence="12 13">Transcription-repair-coupling factor</fullName>
        <shortName evidence="13">TRCF</shortName>
        <ecNumber evidence="13">3.6.4.-</ecNumber>
    </recommendedName>
</protein>
<dbReference type="InterPro" id="IPR004576">
    <property type="entry name" value="Mfd"/>
</dbReference>
<dbReference type="Gene3D" id="3.30.2060.10">
    <property type="entry name" value="Penicillin-binding protein 1b domain"/>
    <property type="match status" value="1"/>
</dbReference>
<evidence type="ECO:0000256" key="6">
    <source>
        <dbReference type="ARBA" id="ARBA00022806"/>
    </source>
</evidence>
<dbReference type="AlphaFoldDB" id="F0SW84"/>
<keyword evidence="17" id="KW-1185">Reference proteome</keyword>
<dbReference type="Pfam" id="PF03461">
    <property type="entry name" value="TRCF"/>
    <property type="match status" value="1"/>
</dbReference>
<dbReference type="GO" id="GO:0016787">
    <property type="term" value="F:hydrolase activity"/>
    <property type="evidence" value="ECO:0007669"/>
    <property type="project" value="UniProtKB-KW"/>
</dbReference>
<feature type="domain" description="Helicase C-terminal" evidence="15">
    <location>
        <begin position="822"/>
        <end position="976"/>
    </location>
</feature>